<evidence type="ECO:0000259" key="2">
    <source>
        <dbReference type="Pfam" id="PF04892"/>
    </source>
</evidence>
<keyword evidence="4" id="KW-1185">Reference proteome</keyword>
<sequence length="214" mass="22320">MATPQAVNSLEANTLFVSFALLPLALGAAWALAARRIRGGRPRRDAWLDSLAEVGAVVGSVPLLFLGLTSREGANALQLVPLVDLADLAGAGPRVIVEQLAGNLFVFAAAGFFLPVRFRIGLGAVAAGAVAAAVVLEALQFALLTGRVVSVDDALMNAAGAVLAALASRPWWRRTRARAAAEPEPEAAVLRSAGRDWRVTSFEVSRGTDRAARC</sequence>
<feature type="domain" description="VanZ-like" evidence="2">
    <location>
        <begin position="75"/>
        <end position="167"/>
    </location>
</feature>
<evidence type="ECO:0000313" key="4">
    <source>
        <dbReference type="Proteomes" id="UP000198949"/>
    </source>
</evidence>
<dbReference type="EMBL" id="FNAD01000004">
    <property type="protein sequence ID" value="SDD50473.1"/>
    <property type="molecule type" value="Genomic_DNA"/>
</dbReference>
<feature type="transmembrane region" description="Helical" evidence="1">
    <location>
        <begin position="154"/>
        <end position="172"/>
    </location>
</feature>
<gene>
    <name evidence="3" type="ORF">SAMN05216270_104306</name>
</gene>
<name>A0A1G6VAQ0_9ACTN</name>
<feature type="transmembrane region" description="Helical" evidence="1">
    <location>
        <begin position="46"/>
        <end position="68"/>
    </location>
</feature>
<dbReference type="Pfam" id="PF04892">
    <property type="entry name" value="VanZ"/>
    <property type="match status" value="1"/>
</dbReference>
<evidence type="ECO:0000313" key="3">
    <source>
        <dbReference type="EMBL" id="SDD50473.1"/>
    </source>
</evidence>
<dbReference type="Proteomes" id="UP000198949">
    <property type="component" value="Unassembled WGS sequence"/>
</dbReference>
<feature type="transmembrane region" description="Helical" evidence="1">
    <location>
        <begin position="12"/>
        <end position="34"/>
    </location>
</feature>
<dbReference type="OrthoDB" id="3627087at2"/>
<evidence type="ECO:0000256" key="1">
    <source>
        <dbReference type="SAM" id="Phobius"/>
    </source>
</evidence>
<feature type="transmembrane region" description="Helical" evidence="1">
    <location>
        <begin position="95"/>
        <end position="114"/>
    </location>
</feature>
<dbReference type="AlphaFoldDB" id="A0A1G6VAQ0"/>
<keyword evidence="1" id="KW-1133">Transmembrane helix</keyword>
<protein>
    <submittedName>
        <fullName evidence="3">VanZ like family protein</fullName>
    </submittedName>
</protein>
<feature type="transmembrane region" description="Helical" evidence="1">
    <location>
        <begin position="121"/>
        <end position="142"/>
    </location>
</feature>
<dbReference type="InterPro" id="IPR006976">
    <property type="entry name" value="VanZ-like"/>
</dbReference>
<accession>A0A1G6VAQ0</accession>
<organism evidence="3 4">
    <name type="scientific">Glycomyces harbinensis</name>
    <dbReference type="NCBI Taxonomy" id="58114"/>
    <lineage>
        <taxon>Bacteria</taxon>
        <taxon>Bacillati</taxon>
        <taxon>Actinomycetota</taxon>
        <taxon>Actinomycetes</taxon>
        <taxon>Glycomycetales</taxon>
        <taxon>Glycomycetaceae</taxon>
        <taxon>Glycomyces</taxon>
    </lineage>
</organism>
<reference evidence="4" key="1">
    <citation type="submission" date="2016-10" db="EMBL/GenBank/DDBJ databases">
        <authorList>
            <person name="Varghese N."/>
            <person name="Submissions S."/>
        </authorList>
    </citation>
    <scope>NUCLEOTIDE SEQUENCE [LARGE SCALE GENOMIC DNA]</scope>
    <source>
        <strain evidence="4">CGMCC 4.3516</strain>
    </source>
</reference>
<keyword evidence="1" id="KW-0812">Transmembrane</keyword>
<dbReference type="STRING" id="58114.SAMN05216270_104306"/>
<keyword evidence="1" id="KW-0472">Membrane</keyword>
<proteinExistence type="predicted"/>